<dbReference type="InterPro" id="IPR001451">
    <property type="entry name" value="Hexapep"/>
</dbReference>
<keyword evidence="1" id="KW-0808">Transferase</keyword>
<dbReference type="NCBIfam" id="TIGR03570">
    <property type="entry name" value="NeuD_NnaD"/>
    <property type="match status" value="1"/>
</dbReference>
<protein>
    <submittedName>
        <fullName evidence="6">Acetyltransferase</fullName>
    </submittedName>
</protein>
<dbReference type="EMBL" id="CP144914">
    <property type="protein sequence ID" value="WWD79720.1"/>
    <property type="molecule type" value="Genomic_DNA"/>
</dbReference>
<dbReference type="PANTHER" id="PTHR43300">
    <property type="entry name" value="ACETYLTRANSFERASE"/>
    <property type="match status" value="1"/>
</dbReference>
<organism evidence="6 7">
    <name type="scientific">Alkalicoccus halolimnae</name>
    <dbReference type="NCBI Taxonomy" id="1667239"/>
    <lineage>
        <taxon>Bacteria</taxon>
        <taxon>Bacillati</taxon>
        <taxon>Bacillota</taxon>
        <taxon>Bacilli</taxon>
        <taxon>Bacillales</taxon>
        <taxon>Bacillaceae</taxon>
        <taxon>Alkalicoccus</taxon>
    </lineage>
</organism>
<feature type="binding site" evidence="4">
    <location>
        <position position="146"/>
    </location>
    <ligand>
        <name>acetyl-CoA</name>
        <dbReference type="ChEBI" id="CHEBI:57288"/>
    </ligand>
</feature>
<dbReference type="Pfam" id="PF00132">
    <property type="entry name" value="Hexapep"/>
    <property type="match status" value="1"/>
</dbReference>
<name>A0A5C7FC24_9BACI</name>
<sequence length="209" mass="22269">MKKPVVLLGLGGHAKVLIDVLELGNYEIKGYAAPSEQKSPYTIPYLGKDEVLGHYDKTEFMLINTLGSTSNLELRKQLFNNFKSQGYLFATLIHPKAYVSNRAIIGEGVQLMAGAIVQPFAVIGDNSIINSNAVVEHDSLISSNCHIAPGVTISGGVKVGECTHIGTGASVIQDIQIEDNVVVGAGAVVIKNVSKNKKMIGVPAKEVKK</sequence>
<evidence type="ECO:0000256" key="3">
    <source>
        <dbReference type="PIRSR" id="PIRSR620019-1"/>
    </source>
</evidence>
<dbReference type="PROSITE" id="PS00101">
    <property type="entry name" value="HEXAPEP_TRANSFERASES"/>
    <property type="match status" value="1"/>
</dbReference>
<evidence type="ECO:0000256" key="4">
    <source>
        <dbReference type="PIRSR" id="PIRSR620019-2"/>
    </source>
</evidence>
<keyword evidence="2" id="KW-0677">Repeat</keyword>
<proteinExistence type="predicted"/>
<dbReference type="GO" id="GO:0016740">
    <property type="term" value="F:transferase activity"/>
    <property type="evidence" value="ECO:0007669"/>
    <property type="project" value="UniProtKB-KW"/>
</dbReference>
<dbReference type="AlphaFoldDB" id="A0A5C7FC24"/>
<evidence type="ECO:0000313" key="6">
    <source>
        <dbReference type="EMBL" id="WWD79720.1"/>
    </source>
</evidence>
<dbReference type="RefSeq" id="WP_147802811.1">
    <property type="nucleotide sequence ID" value="NZ_CP144914.1"/>
</dbReference>
<feature type="active site" description="Proton acceptor" evidence="3">
    <location>
        <position position="137"/>
    </location>
</feature>
<dbReference type="InterPro" id="IPR018357">
    <property type="entry name" value="Hexapep_transf_CS"/>
</dbReference>
<evidence type="ECO:0000256" key="1">
    <source>
        <dbReference type="ARBA" id="ARBA00022679"/>
    </source>
</evidence>
<dbReference type="OrthoDB" id="9794407at2"/>
<keyword evidence="7" id="KW-1185">Reference proteome</keyword>
<dbReference type="PANTHER" id="PTHR43300:SF7">
    <property type="entry name" value="UDP-N-ACETYLBACILLOSAMINE N-ACETYLTRANSFERASE"/>
    <property type="match status" value="1"/>
</dbReference>
<evidence type="ECO:0000256" key="2">
    <source>
        <dbReference type="ARBA" id="ARBA00022737"/>
    </source>
</evidence>
<dbReference type="SUPFAM" id="SSF51161">
    <property type="entry name" value="Trimeric LpxA-like enzymes"/>
    <property type="match status" value="1"/>
</dbReference>
<dbReference type="InterPro" id="IPR041561">
    <property type="entry name" value="PglD_N"/>
</dbReference>
<dbReference type="InterPro" id="IPR050179">
    <property type="entry name" value="Trans_hexapeptide_repeat"/>
</dbReference>
<dbReference type="CDD" id="cd03360">
    <property type="entry name" value="LbH_AT_putative"/>
    <property type="match status" value="1"/>
</dbReference>
<dbReference type="Gene3D" id="3.40.50.20">
    <property type="match status" value="1"/>
</dbReference>
<feature type="binding site" evidence="4">
    <location>
        <position position="67"/>
    </location>
    <ligand>
        <name>substrate</name>
    </ligand>
</feature>
<dbReference type="InterPro" id="IPR011004">
    <property type="entry name" value="Trimer_LpxA-like_sf"/>
</dbReference>
<accession>A0A5C7FC24</accession>
<dbReference type="Pfam" id="PF17836">
    <property type="entry name" value="PglD_N"/>
    <property type="match status" value="1"/>
</dbReference>
<feature type="site" description="Increases basicity of active site His" evidence="3">
    <location>
        <position position="138"/>
    </location>
</feature>
<evidence type="ECO:0000313" key="7">
    <source>
        <dbReference type="Proteomes" id="UP000321816"/>
    </source>
</evidence>
<dbReference type="InterPro" id="IPR020019">
    <property type="entry name" value="AcTrfase_PglD-like"/>
</dbReference>
<dbReference type="Proteomes" id="UP000321816">
    <property type="component" value="Chromosome"/>
</dbReference>
<dbReference type="Gene3D" id="2.160.10.10">
    <property type="entry name" value="Hexapeptide repeat proteins"/>
    <property type="match status" value="1"/>
</dbReference>
<reference evidence="6 7" key="1">
    <citation type="submission" date="2024-01" db="EMBL/GenBank/DDBJ databases">
        <title>Complete Genome Sequence of Alkalicoccus halolimnae BZ-SZ-XJ29T, a Moderately Halophilic Bacterium Isolated from a Salt Lake.</title>
        <authorList>
            <person name="Zhao B."/>
        </authorList>
    </citation>
    <scope>NUCLEOTIDE SEQUENCE [LARGE SCALE GENOMIC DNA]</scope>
    <source>
        <strain evidence="6 7">BZ-SZ-XJ29</strain>
    </source>
</reference>
<evidence type="ECO:0000259" key="5">
    <source>
        <dbReference type="Pfam" id="PF17836"/>
    </source>
</evidence>
<feature type="domain" description="PglD N-terminal" evidence="5">
    <location>
        <begin position="5"/>
        <end position="81"/>
    </location>
</feature>
<dbReference type="KEGG" id="ahal:FTX54_015190"/>
<gene>
    <name evidence="6" type="ORF">FTX54_015190</name>
</gene>